<dbReference type="InterPro" id="IPR036322">
    <property type="entry name" value="WD40_repeat_dom_sf"/>
</dbReference>
<dbReference type="SMART" id="SM00320">
    <property type="entry name" value="WD40"/>
    <property type="match status" value="5"/>
</dbReference>
<dbReference type="PROSITE" id="PS00678">
    <property type="entry name" value="WD_REPEATS_1"/>
    <property type="match status" value="1"/>
</dbReference>
<dbReference type="Gene3D" id="2.130.10.10">
    <property type="entry name" value="YVTN repeat-like/Quinoprotein amine dehydrogenase"/>
    <property type="match status" value="2"/>
</dbReference>
<name>A0A0K9NZJ9_ZOSMR</name>
<evidence type="ECO:0000256" key="4">
    <source>
        <dbReference type="PROSITE-ProRule" id="PRU00221"/>
    </source>
</evidence>
<evidence type="ECO:0000313" key="5">
    <source>
        <dbReference type="EMBL" id="KMZ61395.1"/>
    </source>
</evidence>
<gene>
    <name evidence="5" type="ORF">ZOSMA_52G00460</name>
</gene>
<protein>
    <submittedName>
        <fullName evidence="5">WD repeat-containing protein DWA1</fullName>
    </submittedName>
</protein>
<dbReference type="InterPro" id="IPR015943">
    <property type="entry name" value="WD40/YVTN_repeat-like_dom_sf"/>
</dbReference>
<keyword evidence="6" id="KW-1185">Reference proteome</keyword>
<evidence type="ECO:0000256" key="2">
    <source>
        <dbReference type="ARBA" id="ARBA00022574"/>
    </source>
</evidence>
<dbReference type="PANTHER" id="PTHR44411:SF1">
    <property type="entry name" value="THO COMPLEX SUBUNIT 6 HOMOLOG"/>
    <property type="match status" value="1"/>
</dbReference>
<reference evidence="6" key="1">
    <citation type="journal article" date="2016" name="Nature">
        <title>The genome of the seagrass Zostera marina reveals angiosperm adaptation to the sea.</title>
        <authorList>
            <person name="Olsen J.L."/>
            <person name="Rouze P."/>
            <person name="Verhelst B."/>
            <person name="Lin Y.-C."/>
            <person name="Bayer T."/>
            <person name="Collen J."/>
            <person name="Dattolo E."/>
            <person name="De Paoli E."/>
            <person name="Dittami S."/>
            <person name="Maumus F."/>
            <person name="Michel G."/>
            <person name="Kersting A."/>
            <person name="Lauritano C."/>
            <person name="Lohaus R."/>
            <person name="Toepel M."/>
            <person name="Tonon T."/>
            <person name="Vanneste K."/>
            <person name="Amirebrahimi M."/>
            <person name="Brakel J."/>
            <person name="Bostroem C."/>
            <person name="Chovatia M."/>
            <person name="Grimwood J."/>
            <person name="Jenkins J.W."/>
            <person name="Jueterbock A."/>
            <person name="Mraz A."/>
            <person name="Stam W.T."/>
            <person name="Tice H."/>
            <person name="Bornberg-Bauer E."/>
            <person name="Green P.J."/>
            <person name="Pearson G.A."/>
            <person name="Procaccini G."/>
            <person name="Duarte C.M."/>
            <person name="Schmutz J."/>
            <person name="Reusch T.B.H."/>
            <person name="Van de Peer Y."/>
        </authorList>
    </citation>
    <scope>NUCLEOTIDE SEQUENCE [LARGE SCALE GENOMIC DNA]</scope>
    <source>
        <strain evidence="6">cv. Finnish</strain>
    </source>
</reference>
<dbReference type="GO" id="GO:0000346">
    <property type="term" value="C:transcription export complex"/>
    <property type="evidence" value="ECO:0000318"/>
    <property type="project" value="GO_Central"/>
</dbReference>
<dbReference type="OMA" id="FTEDWLL"/>
<dbReference type="Proteomes" id="UP000036987">
    <property type="component" value="Unassembled WGS sequence"/>
</dbReference>
<keyword evidence="3" id="KW-0677">Repeat</keyword>
<dbReference type="PROSITE" id="PS50294">
    <property type="entry name" value="WD_REPEATS_REGION"/>
    <property type="match status" value="1"/>
</dbReference>
<dbReference type="OrthoDB" id="273067at2759"/>
<dbReference type="InterPro" id="IPR042626">
    <property type="entry name" value="THOC6"/>
</dbReference>
<feature type="repeat" description="WD" evidence="4">
    <location>
        <begin position="215"/>
        <end position="256"/>
    </location>
</feature>
<evidence type="ECO:0000313" key="6">
    <source>
        <dbReference type="Proteomes" id="UP000036987"/>
    </source>
</evidence>
<dbReference type="PROSITE" id="PS50082">
    <property type="entry name" value="WD_REPEATS_2"/>
    <property type="match status" value="1"/>
</dbReference>
<accession>A0A0K9NZJ9</accession>
<evidence type="ECO:0000256" key="1">
    <source>
        <dbReference type="ARBA" id="ARBA00009728"/>
    </source>
</evidence>
<dbReference type="Pfam" id="PF00400">
    <property type="entry name" value="WD40"/>
    <property type="match status" value="2"/>
</dbReference>
<dbReference type="EMBL" id="LFYR01001488">
    <property type="protein sequence ID" value="KMZ61395.1"/>
    <property type="molecule type" value="Genomic_DNA"/>
</dbReference>
<comment type="caution">
    <text evidence="5">The sequence shown here is derived from an EMBL/GenBank/DDBJ whole genome shotgun (WGS) entry which is preliminary data.</text>
</comment>
<dbReference type="InterPro" id="IPR019775">
    <property type="entry name" value="WD40_repeat_CS"/>
</dbReference>
<dbReference type="GO" id="GO:0000347">
    <property type="term" value="C:THO complex"/>
    <property type="evidence" value="ECO:0000318"/>
    <property type="project" value="GO_Central"/>
</dbReference>
<dbReference type="PANTHER" id="PTHR44411">
    <property type="entry name" value="THO COMPLEX SUBUNIT 6 HOMOLOG"/>
    <property type="match status" value="1"/>
</dbReference>
<dbReference type="GO" id="GO:0006406">
    <property type="term" value="P:mRNA export from nucleus"/>
    <property type="evidence" value="ECO:0000318"/>
    <property type="project" value="GO_Central"/>
</dbReference>
<evidence type="ECO:0000256" key="3">
    <source>
        <dbReference type="ARBA" id="ARBA00022737"/>
    </source>
</evidence>
<comment type="similarity">
    <text evidence="1">Belongs to the WD repeat THOC6 family.</text>
</comment>
<proteinExistence type="inferred from homology"/>
<dbReference type="AlphaFoldDB" id="A0A0K9NZJ9"/>
<dbReference type="InterPro" id="IPR001680">
    <property type="entry name" value="WD40_rpt"/>
</dbReference>
<dbReference type="STRING" id="29655.A0A0K9NZJ9"/>
<dbReference type="SUPFAM" id="SSF50978">
    <property type="entry name" value="WD40 repeat-like"/>
    <property type="match status" value="1"/>
</dbReference>
<keyword evidence="2 4" id="KW-0853">WD repeat</keyword>
<organism evidence="5 6">
    <name type="scientific">Zostera marina</name>
    <name type="common">Eelgrass</name>
    <dbReference type="NCBI Taxonomy" id="29655"/>
    <lineage>
        <taxon>Eukaryota</taxon>
        <taxon>Viridiplantae</taxon>
        <taxon>Streptophyta</taxon>
        <taxon>Embryophyta</taxon>
        <taxon>Tracheophyta</taxon>
        <taxon>Spermatophyta</taxon>
        <taxon>Magnoliopsida</taxon>
        <taxon>Liliopsida</taxon>
        <taxon>Zosteraceae</taxon>
        <taxon>Zostera</taxon>
    </lineage>
</organism>
<sequence>MAKWNWTEEGRGGDVRDWDEDRYRSSILQERENGCRTVFRTVFAPTKSTTNPTADVLIAASSDGSVSSYSIPSCIASKKEQHINPNAHQISQPLASLAEPMCFIQGHKGPAYDVMFYGDEEDSLLLSCGDDGRIFGWKWQEILNSELSMPTSATTLNPILDLMNPQQRGPWDALSPIPENNAMDVNTQEGSIFSAAGDACAYCWDVETGIRKQIFRGHTDYLHCVISMKSSNQIITGSEDGTVRIWDSKSGKCTQVINPRAGLAWESGWVSSIAVDSSESWLAIGTDSSLSVWSLPSYERIWNIDTRVPIQDVLFDGNQILAVGSEPVLTRFGINGSVLSQIHCAPQSAFTISSHPSGITAIGGYGGLVDIISDFGSHLCTFYCHGV</sequence>